<organism evidence="4 5">
    <name type="scientific">Sorangium cellulosum</name>
    <name type="common">Polyangium cellulosum</name>
    <dbReference type="NCBI Taxonomy" id="56"/>
    <lineage>
        <taxon>Bacteria</taxon>
        <taxon>Pseudomonadati</taxon>
        <taxon>Myxococcota</taxon>
        <taxon>Polyangia</taxon>
        <taxon>Polyangiales</taxon>
        <taxon>Polyangiaceae</taxon>
        <taxon>Sorangium</taxon>
    </lineage>
</organism>
<evidence type="ECO:0000313" key="4">
    <source>
        <dbReference type="EMBL" id="AUX48795.1"/>
    </source>
</evidence>
<dbReference type="AlphaFoldDB" id="A0A2L0FB24"/>
<dbReference type="PROSITE" id="PS51257">
    <property type="entry name" value="PROKAR_LIPOPROTEIN"/>
    <property type="match status" value="1"/>
</dbReference>
<feature type="region of interest" description="Disordered" evidence="1">
    <location>
        <begin position="31"/>
        <end position="63"/>
    </location>
</feature>
<protein>
    <recommendedName>
        <fullName evidence="3">DUF4082 domain-containing protein</fullName>
    </recommendedName>
</protein>
<proteinExistence type="predicted"/>
<dbReference type="RefSeq" id="WP_104986601.1">
    <property type="nucleotide sequence ID" value="NZ_CP012673.1"/>
</dbReference>
<evidence type="ECO:0000256" key="2">
    <source>
        <dbReference type="SAM" id="SignalP"/>
    </source>
</evidence>
<name>A0A2L0FB24_SORCE</name>
<feature type="compositionally biased region" description="Basic and acidic residues" evidence="1">
    <location>
        <begin position="33"/>
        <end position="48"/>
    </location>
</feature>
<reference evidence="4 5" key="1">
    <citation type="submission" date="2015-09" db="EMBL/GenBank/DDBJ databases">
        <title>Sorangium comparison.</title>
        <authorList>
            <person name="Zaburannyi N."/>
            <person name="Bunk B."/>
            <person name="Overmann J."/>
            <person name="Mueller R."/>
        </authorList>
    </citation>
    <scope>NUCLEOTIDE SEQUENCE [LARGE SCALE GENOMIC DNA]</scope>
    <source>
        <strain evidence="4 5">So ce26</strain>
    </source>
</reference>
<dbReference type="Pfam" id="PF13313">
    <property type="entry name" value="DUF4082"/>
    <property type="match status" value="1"/>
</dbReference>
<evidence type="ECO:0000256" key="1">
    <source>
        <dbReference type="SAM" id="MobiDB-lite"/>
    </source>
</evidence>
<evidence type="ECO:0000313" key="5">
    <source>
        <dbReference type="Proteomes" id="UP000238348"/>
    </source>
</evidence>
<dbReference type="InterPro" id="IPR025141">
    <property type="entry name" value="DUF4082"/>
</dbReference>
<feature type="chain" id="PRO_5014934209" description="DUF4082 domain-containing protein" evidence="2">
    <location>
        <begin position="30"/>
        <end position="558"/>
    </location>
</feature>
<keyword evidence="2" id="KW-0732">Signal</keyword>
<feature type="signal peptide" evidence="2">
    <location>
        <begin position="1"/>
        <end position="29"/>
    </location>
</feature>
<gene>
    <name evidence="4" type="ORF">SOCE26_103360</name>
</gene>
<dbReference type="EMBL" id="CP012673">
    <property type="protein sequence ID" value="AUX48795.1"/>
    <property type="molecule type" value="Genomic_DNA"/>
</dbReference>
<accession>A0A2L0FB24</accession>
<evidence type="ECO:0000259" key="3">
    <source>
        <dbReference type="Pfam" id="PF13313"/>
    </source>
</evidence>
<dbReference type="OrthoDB" id="505641at2"/>
<sequence>MTRRFHLSTRQRTAVHLGAGLLAILSSSAACGPDRDGEPLQRSEDSRASEAGATSAPEGLTGPEVSLWSSADVPSIAAADDDQAVELGVKFRSSVGGQVTGIRFYKGPGNSGAHIGHLWTAAGEPLASVEFTGESASGWQEARFAAPVAILANHVYVASYFAPNGRYAASNSYFSSTGHVNGALYALEDGESGGNGVYHYGSAELPTSTWRGSNYWVDVLFVPEDAPPRGGSLNLPLVPWEGGPAYYGAHPYTDAAGWDDPEFFPIGVWYEGVYSQGDIDLDRDAGINTYVELTSGSDLALIRQNGMFAVAGIGGMGSETVGHMLTDEADMWAGPGDAAWTGNSPGQGDICSPASASCGYTVMQTLVDHTPPDGRVRYANYGKGVMLWESVNQAQRFVNTYTEVVSNDIYWYTDPNICGEMQTFLGLPSSTCRLSANYGVTMDKMRQLDGMDGKRQPIWAFGLGRPPGPEPRVTARAAPLHRPAAARVDRPRQAPAVTRADERVVRLRLRSRRAAIHAVLCDAPLALRRICHPVIRCRRGHPLVVSGLPRKDRAASGA</sequence>
<feature type="domain" description="DUF4082" evidence="3">
    <location>
        <begin position="72"/>
        <end position="217"/>
    </location>
</feature>
<dbReference type="Proteomes" id="UP000238348">
    <property type="component" value="Chromosome"/>
</dbReference>